<keyword evidence="5" id="KW-1185">Reference proteome</keyword>
<dbReference type="STRING" id="1226968.A6A40_07065"/>
<feature type="modified residue" description="4-aspartylphosphate" evidence="2">
    <location>
        <position position="56"/>
    </location>
</feature>
<dbReference type="KEGG" id="ahu:A6A40_07065"/>
<dbReference type="AlphaFoldDB" id="A0A160JFL2"/>
<evidence type="ECO:0000313" key="4">
    <source>
        <dbReference type="EMBL" id="ANC91685.1"/>
    </source>
</evidence>
<evidence type="ECO:0000256" key="2">
    <source>
        <dbReference type="PROSITE-ProRule" id="PRU00169"/>
    </source>
</evidence>
<dbReference type="InterPro" id="IPR001789">
    <property type="entry name" value="Sig_transdc_resp-reg_receiver"/>
</dbReference>
<dbReference type="PANTHER" id="PTHR42872:SF6">
    <property type="entry name" value="PROTEIN-GLUTAMATE METHYLESTERASE_PROTEIN-GLUTAMINE GLUTAMINASE"/>
    <property type="match status" value="1"/>
</dbReference>
<dbReference type="RefSeq" id="WP_014247959.1">
    <property type="nucleotide sequence ID" value="NZ_CP015285.1"/>
</dbReference>
<sequence length="140" mass="14766">MAKPTILLVDDSVLMRTIIGDIVRADDELSLVGAAENGKVALEMVKSLKPDIVLLDIEMPEMSGLEVMEHLSLMSRAKVIIISSVAQVGSPEATEARALGAVEIIAKPSGTMSLDLAHKKGHDIVAAIRRAAGLPPPVKP</sequence>
<evidence type="ECO:0000259" key="3">
    <source>
        <dbReference type="PROSITE" id="PS50110"/>
    </source>
</evidence>
<dbReference type="OrthoDB" id="9793421at2"/>
<accession>A0A160JFL2</accession>
<dbReference type="PANTHER" id="PTHR42872">
    <property type="entry name" value="PROTEIN-GLUTAMATE METHYLESTERASE/PROTEIN-GLUTAMINE GLUTAMINASE"/>
    <property type="match status" value="1"/>
</dbReference>
<organism evidence="4 5">
    <name type="scientific">Azospirillum humicireducens</name>
    <dbReference type="NCBI Taxonomy" id="1226968"/>
    <lineage>
        <taxon>Bacteria</taxon>
        <taxon>Pseudomonadati</taxon>
        <taxon>Pseudomonadota</taxon>
        <taxon>Alphaproteobacteria</taxon>
        <taxon>Rhodospirillales</taxon>
        <taxon>Azospirillaceae</taxon>
        <taxon>Azospirillum</taxon>
    </lineage>
</organism>
<dbReference type="PROSITE" id="PS50110">
    <property type="entry name" value="RESPONSE_REGULATORY"/>
    <property type="match status" value="1"/>
</dbReference>
<proteinExistence type="predicted"/>
<protein>
    <submittedName>
        <fullName evidence="4">Response regulator</fullName>
    </submittedName>
</protein>
<dbReference type="GO" id="GO:0000160">
    <property type="term" value="P:phosphorelay signal transduction system"/>
    <property type="evidence" value="ECO:0007669"/>
    <property type="project" value="InterPro"/>
</dbReference>
<dbReference type="Pfam" id="PF00072">
    <property type="entry name" value="Response_reg"/>
    <property type="match status" value="1"/>
</dbReference>
<name>A0A160JFL2_9PROT</name>
<evidence type="ECO:0000313" key="5">
    <source>
        <dbReference type="Proteomes" id="UP000077405"/>
    </source>
</evidence>
<gene>
    <name evidence="4" type="ORF">A6A40_07065</name>
</gene>
<feature type="domain" description="Response regulatory" evidence="3">
    <location>
        <begin position="5"/>
        <end position="122"/>
    </location>
</feature>
<reference evidence="4 5" key="1">
    <citation type="journal article" date="2013" name="Int. J. Syst. Evol. Microbiol.">
        <title>Azospirillum humicireducens sp. nov., a nitrogen-fixing bacterium isolated from a microbial fuel cell.</title>
        <authorList>
            <person name="Zhou S."/>
            <person name="Han L."/>
            <person name="Wang Y."/>
            <person name="Yang G."/>
            <person name="Zhuang L."/>
            <person name="Hu P."/>
        </authorList>
    </citation>
    <scope>NUCLEOTIDE SEQUENCE [LARGE SCALE GENOMIC DNA]</scope>
    <source>
        <strain evidence="4 5">SgZ-5</strain>
    </source>
</reference>
<keyword evidence="1" id="KW-0963">Cytoplasm</keyword>
<dbReference type="SUPFAM" id="SSF52172">
    <property type="entry name" value="CheY-like"/>
    <property type="match status" value="1"/>
</dbReference>
<dbReference type="EMBL" id="CP015285">
    <property type="protein sequence ID" value="ANC91685.1"/>
    <property type="molecule type" value="Genomic_DNA"/>
</dbReference>
<dbReference type="SMART" id="SM00448">
    <property type="entry name" value="REC"/>
    <property type="match status" value="1"/>
</dbReference>
<dbReference type="CDD" id="cd17541">
    <property type="entry name" value="REC_CheB-like"/>
    <property type="match status" value="1"/>
</dbReference>
<dbReference type="InterPro" id="IPR011006">
    <property type="entry name" value="CheY-like_superfamily"/>
</dbReference>
<keyword evidence="2" id="KW-0597">Phosphoprotein</keyword>
<dbReference type="Proteomes" id="UP000077405">
    <property type="component" value="Chromosome"/>
</dbReference>
<dbReference type="Gene3D" id="3.40.50.2300">
    <property type="match status" value="1"/>
</dbReference>
<evidence type="ECO:0000256" key="1">
    <source>
        <dbReference type="ARBA" id="ARBA00022490"/>
    </source>
</evidence>